<evidence type="ECO:0000313" key="7">
    <source>
        <dbReference type="Proteomes" id="UP000030755"/>
    </source>
</evidence>
<dbReference type="PRINTS" id="PR00368">
    <property type="entry name" value="FADPNR"/>
</dbReference>
<reference evidence="6 7" key="1">
    <citation type="journal article" date="2013" name="Curr. Biol.">
        <title>Shared signatures of parasitism and phylogenomics unite Cryptomycota and microsporidia.</title>
        <authorList>
            <person name="James T.Y."/>
            <person name="Pelin A."/>
            <person name="Bonen L."/>
            <person name="Ahrendt S."/>
            <person name="Sain D."/>
            <person name="Corradi N."/>
            <person name="Stajich J.E."/>
        </authorList>
    </citation>
    <scope>NUCLEOTIDE SEQUENCE [LARGE SCALE GENOMIC DNA]</scope>
    <source>
        <strain evidence="6 7">CSF55</strain>
    </source>
</reference>
<dbReference type="InterPro" id="IPR027477">
    <property type="entry name" value="Succ_DH/fumarate_Rdtase_cat_sf"/>
</dbReference>
<accession>A0A075AS77</accession>
<dbReference type="Gene3D" id="3.90.700.10">
    <property type="entry name" value="Succinate dehydrogenase/fumarate reductase flavoprotein, catalytic domain"/>
    <property type="match status" value="1"/>
</dbReference>
<dbReference type="AlphaFoldDB" id="A0A075AS77"/>
<dbReference type="GO" id="GO:0010181">
    <property type="term" value="F:FMN binding"/>
    <property type="evidence" value="ECO:0007669"/>
    <property type="project" value="InterPro"/>
</dbReference>
<evidence type="ECO:0000256" key="2">
    <source>
        <dbReference type="ARBA" id="ARBA00022827"/>
    </source>
</evidence>
<gene>
    <name evidence="6" type="ORF">O9G_003102</name>
</gene>
<dbReference type="InterPro" id="IPR003953">
    <property type="entry name" value="FAD-dep_OxRdtase_2_FAD-bd"/>
</dbReference>
<evidence type="ECO:0000259" key="5">
    <source>
        <dbReference type="Pfam" id="PF00890"/>
    </source>
</evidence>
<dbReference type="NCBIfam" id="TIGR01813">
    <property type="entry name" value="flavo_cyto_c"/>
    <property type="match status" value="1"/>
</dbReference>
<feature type="domain" description="FAD-dependent oxidoreductase 2 FAD-binding" evidence="5">
    <location>
        <begin position="37"/>
        <end position="490"/>
    </location>
</feature>
<comment type="catalytic activity">
    <reaction evidence="4">
        <text>succinate + NAD(+) = fumarate + NADH + H(+)</text>
        <dbReference type="Rhea" id="RHEA:18281"/>
        <dbReference type="ChEBI" id="CHEBI:15378"/>
        <dbReference type="ChEBI" id="CHEBI:29806"/>
        <dbReference type="ChEBI" id="CHEBI:30031"/>
        <dbReference type="ChEBI" id="CHEBI:57540"/>
        <dbReference type="ChEBI" id="CHEBI:57945"/>
        <dbReference type="EC" id="1.3.1.6"/>
    </reaction>
</comment>
<dbReference type="Gene3D" id="3.50.50.60">
    <property type="entry name" value="FAD/NAD(P)-binding domain"/>
    <property type="match status" value="1"/>
</dbReference>
<dbReference type="Pfam" id="PF00890">
    <property type="entry name" value="FAD_binding_2"/>
    <property type="match status" value="1"/>
</dbReference>
<comment type="cofactor">
    <cofactor evidence="4">
        <name>FAD</name>
        <dbReference type="ChEBI" id="CHEBI:57692"/>
    </cofactor>
    <text evidence="4">Binds 1 FAD per monomer.</text>
</comment>
<keyword evidence="3 4" id="KW-0560">Oxidoreductase</keyword>
<dbReference type="HOGENOM" id="CLU_011398_4_5_1"/>
<sequence>MLISIFTILSRRLFKYFYLFSFYSIQRKDMILENAAHVVVIGSGLAGLTSTIEAARNGAKVTLIEKEGTIGGNSAKATSGINGSETKYQMDAGIKDSIEEFENDTLKSGGDFCDKSLVKVLASQSKSAIEWLSSFGLNLSVLSQCGGHSVKRTHREPDVNGRPAPVGWDIISALRKHVENDLKDQVTVKVNTKLTDMVVDNDRLAKIVTVDSQSTAEEFEADSFVLTTGGFSADKSYNDSLLKEFAPNLLSLATTNGKWATGDGVKIARKIGVSLVDMDKVQVHPTGFVSLEDPENHQKFLAPEALRGHGGILVNSFGKRFCNELGLRDEVTGSIFSNCSRLKGSQTTVAYLILDEKMAKDFGKGALEFYIKKKLFLVCSDISQVAAVFGCKVEDLKDTILNYGKDDKFGKKTFPRLFSLEEKQTFCKIDYLTIFTPSIHYTMGGIRINAAAEVLKESDQAQEIPIKGLFAAGEVTGGVHGKNRLAGNSLLECVVFGRIAGRHAALSNSVSRGF</sequence>
<dbReference type="InterPro" id="IPR010960">
    <property type="entry name" value="Flavocytochrome_c"/>
</dbReference>
<keyword evidence="1 4" id="KW-0285">Flavoprotein</keyword>
<comment type="similarity">
    <text evidence="4">Belongs to the FAD-dependent oxidoreductase 2 family. FRD/SDH subfamily.</text>
</comment>
<dbReference type="PANTHER" id="PTHR43400">
    <property type="entry name" value="FUMARATE REDUCTASE"/>
    <property type="match status" value="1"/>
</dbReference>
<evidence type="ECO:0000256" key="4">
    <source>
        <dbReference type="RuleBase" id="RU366062"/>
    </source>
</evidence>
<dbReference type="STRING" id="988480.A0A075AS77"/>
<dbReference type="PANTHER" id="PTHR43400:SF7">
    <property type="entry name" value="FAD-DEPENDENT OXIDOREDUCTASE 2 FAD BINDING DOMAIN-CONTAINING PROTEIN"/>
    <property type="match status" value="1"/>
</dbReference>
<keyword evidence="2 4" id="KW-0274">FAD</keyword>
<dbReference type="OMA" id="LRQWDIQ"/>
<keyword evidence="7" id="KW-1185">Reference proteome</keyword>
<dbReference type="OrthoDB" id="10252157at2759"/>
<dbReference type="InterPro" id="IPR036188">
    <property type="entry name" value="FAD/NAD-bd_sf"/>
</dbReference>
<evidence type="ECO:0000256" key="3">
    <source>
        <dbReference type="ARBA" id="ARBA00023002"/>
    </source>
</evidence>
<dbReference type="SUPFAM" id="SSF51905">
    <property type="entry name" value="FAD/NAD(P)-binding domain"/>
    <property type="match status" value="1"/>
</dbReference>
<name>A0A075AS77_ROZAC</name>
<proteinExistence type="inferred from homology"/>
<dbReference type="EC" id="1.3.1.6" evidence="4"/>
<dbReference type="EMBL" id="KE561074">
    <property type="protein sequence ID" value="EPZ33106.1"/>
    <property type="molecule type" value="Genomic_DNA"/>
</dbReference>
<evidence type="ECO:0000313" key="6">
    <source>
        <dbReference type="EMBL" id="EPZ33106.1"/>
    </source>
</evidence>
<comment type="function">
    <text evidence="4">Irreversibly catalyzes the reduction of fumarate to succinate.</text>
</comment>
<dbReference type="Proteomes" id="UP000030755">
    <property type="component" value="Unassembled WGS sequence"/>
</dbReference>
<dbReference type="SUPFAM" id="SSF56425">
    <property type="entry name" value="Succinate dehydrogenase/fumarate reductase flavoprotein, catalytic domain"/>
    <property type="match status" value="1"/>
</dbReference>
<dbReference type="GO" id="GO:0016156">
    <property type="term" value="F:fumarate reductase (NADH) activity"/>
    <property type="evidence" value="ECO:0007669"/>
    <property type="project" value="UniProtKB-EC"/>
</dbReference>
<dbReference type="InterPro" id="IPR050315">
    <property type="entry name" value="FAD-oxidoreductase_2"/>
</dbReference>
<organism evidence="6 7">
    <name type="scientific">Rozella allomycis (strain CSF55)</name>
    <dbReference type="NCBI Taxonomy" id="988480"/>
    <lineage>
        <taxon>Eukaryota</taxon>
        <taxon>Fungi</taxon>
        <taxon>Fungi incertae sedis</taxon>
        <taxon>Cryptomycota</taxon>
        <taxon>Cryptomycota incertae sedis</taxon>
        <taxon>Rozella</taxon>
    </lineage>
</organism>
<protein>
    <recommendedName>
        <fullName evidence="4">Fumarate reductase</fullName>
        <ecNumber evidence="4">1.3.1.6</ecNumber>
    </recommendedName>
</protein>
<evidence type="ECO:0000256" key="1">
    <source>
        <dbReference type="ARBA" id="ARBA00022630"/>
    </source>
</evidence>